<dbReference type="EMBL" id="CCSF01000001">
    <property type="protein sequence ID" value="CDZ94595.1"/>
    <property type="molecule type" value="Genomic_DNA"/>
</dbReference>
<accession>A0A078LTL8</accession>
<dbReference type="AlphaFoldDB" id="A0A078LTL8"/>
<dbReference type="eggNOG" id="ENOG502Z85G">
    <property type="taxonomic scope" value="Bacteria"/>
</dbReference>
<keyword evidence="2" id="KW-1185">Reference proteome</keyword>
<dbReference type="OrthoDB" id="5724405at2"/>
<gene>
    <name evidence="1" type="ORF">BN1079_01918</name>
</gene>
<dbReference type="Proteomes" id="UP000053902">
    <property type="component" value="Unassembled WGS sequence"/>
</dbReference>
<reference evidence="1 2" key="1">
    <citation type="submission" date="2014-07" db="EMBL/GenBank/DDBJ databases">
        <authorList>
            <person name="Urmite Genomes Urmite Genomes"/>
        </authorList>
    </citation>
    <scope>NUCLEOTIDE SEQUENCE [LARGE SCALE GENOMIC DNA]</scope>
    <source>
        <strain evidence="1 2">20_BN</strain>
    </source>
</reference>
<dbReference type="RefSeq" id="WP_037023887.1">
    <property type="nucleotide sequence ID" value="NZ_CCSF01000001.1"/>
</dbReference>
<dbReference type="HOGENOM" id="CLU_031627_1_0_6"/>
<proteinExistence type="predicted"/>
<organism evidence="1 2">
    <name type="scientific">Pseudomonas saudiphocaensis</name>
    <dbReference type="NCBI Taxonomy" id="1499686"/>
    <lineage>
        <taxon>Bacteria</taxon>
        <taxon>Pseudomonadati</taxon>
        <taxon>Pseudomonadota</taxon>
        <taxon>Gammaproteobacteria</taxon>
        <taxon>Pseudomonadales</taxon>
        <taxon>Pseudomonadaceae</taxon>
        <taxon>Pseudomonas</taxon>
    </lineage>
</organism>
<name>A0A078LTL8_9PSED</name>
<sequence length="602" mass="66557">MESLSQPLLLRVPTPDCQGLSFCEPNARDLKTWLAGLPKANLGETARLLYQAMRELNQLRTPSQNRLQLLELMRPEIHFICRQLERNYLLNQPVVLGERPRKIASLCQALQNHLATGYKMITVRLAPQAERERLPLLTIVLQRAIHSLCAILARSTQLYSPPPEGLWLELHQLYTIAVEHGVQETLVRDDLARGSAGLSVERSYIVALMLGSARCNQLRQQSIAQLTQALEPWSALVRLLPAQHASSLLVLSPRQDGPPRYRSMVKGEELPLQLGIDPEILVQAIKAHLEDAPDTAGVKLEIPAGLGADLLQHLCSAWGSASERSFQRIQAQGSLQLCVGMSALHYHLAGQRPFGELLQRPESTHSSFKLNNAAPDVWSVAFDAQPVNEMGLLPTDCIEFVRPVKAEAEAASAPPAEPAYPIHDVQLVNHSPGGYCLSWSGETPAQLQAGELLGLRNNAEESWSVAVIRWVRQVRGSGPQMGVELIAPHAQPCGLRLLRKSDHGSEYLRALLLPEINVISRPATLIAPRLPFQEGHKVLINQNGEEHRALLRRRQNGSGSYNQFEYQLVSLAVAPQEKTPVTMRGAQGVSVGEDFDSLWKSL</sequence>
<evidence type="ECO:0000313" key="1">
    <source>
        <dbReference type="EMBL" id="CDZ94595.1"/>
    </source>
</evidence>
<protein>
    <submittedName>
        <fullName evidence="1">Molecular chaperone</fullName>
    </submittedName>
</protein>
<dbReference type="STRING" id="1499686.BN1079_01918"/>
<evidence type="ECO:0000313" key="2">
    <source>
        <dbReference type="Proteomes" id="UP000053902"/>
    </source>
</evidence>